<dbReference type="GO" id="GO:0016787">
    <property type="term" value="F:hydrolase activity"/>
    <property type="evidence" value="ECO:0007669"/>
    <property type="project" value="UniProtKB-KW"/>
</dbReference>
<dbReference type="InterPro" id="IPR011379">
    <property type="entry name" value="MazG-related_GP37"/>
</dbReference>
<keyword evidence="2" id="KW-0378">Hydrolase</keyword>
<dbReference type="SUPFAM" id="SSF101386">
    <property type="entry name" value="all-alpha NTP pyrophosphatases"/>
    <property type="match status" value="1"/>
</dbReference>
<dbReference type="CDD" id="cd11541">
    <property type="entry name" value="NTP-PPase_u4"/>
    <property type="match status" value="1"/>
</dbReference>
<dbReference type="Proteomes" id="UP000270697">
    <property type="component" value="Unassembled WGS sequence"/>
</dbReference>
<name>A0A1I4TYL0_9PSEU</name>
<keyword evidence="4" id="KW-1185">Reference proteome</keyword>
<dbReference type="EMBL" id="RBXX01000002">
    <property type="protein sequence ID" value="RKT88596.1"/>
    <property type="molecule type" value="Genomic_DNA"/>
</dbReference>
<dbReference type="AlphaFoldDB" id="A0A1I4TYL0"/>
<accession>A0A1I4TYL0</accession>
<dbReference type="STRING" id="455193.SAMN05421805_1011635"/>
<organism evidence="2 3">
    <name type="scientific">Saccharopolyspora antimicrobica</name>
    <dbReference type="NCBI Taxonomy" id="455193"/>
    <lineage>
        <taxon>Bacteria</taxon>
        <taxon>Bacillati</taxon>
        <taxon>Actinomycetota</taxon>
        <taxon>Actinomycetes</taxon>
        <taxon>Pseudonocardiales</taxon>
        <taxon>Pseudonocardiaceae</taxon>
        <taxon>Saccharopolyspora</taxon>
    </lineage>
</organism>
<sequence length="107" mass="11856">MDLLDYQRQCRAFDNHEPGLAPLVLGLVSEAGEIAAELEKAARQDPSRRTEAQLRQRVLEEAGDVLWNLTRVIDTLGSTLPEVAAANIAHLRDRYREAGIPLRPVTG</sequence>
<evidence type="ECO:0000313" key="4">
    <source>
        <dbReference type="Proteomes" id="UP000270697"/>
    </source>
</evidence>
<evidence type="ECO:0000313" key="3">
    <source>
        <dbReference type="Proteomes" id="UP000199398"/>
    </source>
</evidence>
<reference evidence="1 4" key="2">
    <citation type="submission" date="2018-10" db="EMBL/GenBank/DDBJ databases">
        <title>Sequencing the genomes of 1000 actinobacteria strains.</title>
        <authorList>
            <person name="Klenk H.-P."/>
        </authorList>
    </citation>
    <scope>NUCLEOTIDE SEQUENCE [LARGE SCALE GENOMIC DNA]</scope>
    <source>
        <strain evidence="1 4">DSM 45119</strain>
    </source>
</reference>
<dbReference type="Gene3D" id="1.10.287.1080">
    <property type="entry name" value="MazG-like"/>
    <property type="match status" value="1"/>
</dbReference>
<protein>
    <submittedName>
        <fullName evidence="2">MazG nucleotide pyrophosphohydrolase domain-containing protein</fullName>
    </submittedName>
    <submittedName>
        <fullName evidence="1">MazG-like nucleotide pyrophosphohydrolase family protein</fullName>
    </submittedName>
</protein>
<dbReference type="RefSeq" id="WP_170210429.1">
    <property type="nucleotide sequence ID" value="NZ_FOUP01000001.1"/>
</dbReference>
<dbReference type="Proteomes" id="UP000199398">
    <property type="component" value="Unassembled WGS sequence"/>
</dbReference>
<dbReference type="PIRSF" id="PIRSF006639">
    <property type="entry name" value="UCP006639_pph"/>
    <property type="match status" value="1"/>
</dbReference>
<proteinExistence type="predicted"/>
<reference evidence="2 3" key="1">
    <citation type="submission" date="2016-10" db="EMBL/GenBank/DDBJ databases">
        <authorList>
            <person name="de Groot N.N."/>
        </authorList>
    </citation>
    <scope>NUCLEOTIDE SEQUENCE [LARGE SCALE GENOMIC DNA]</scope>
    <source>
        <strain evidence="2 3">CPCC 201259</strain>
    </source>
</reference>
<dbReference type="EMBL" id="FOUP01000001">
    <property type="protein sequence ID" value="SFM81834.1"/>
    <property type="molecule type" value="Genomic_DNA"/>
</dbReference>
<evidence type="ECO:0000313" key="1">
    <source>
        <dbReference type="EMBL" id="RKT88596.1"/>
    </source>
</evidence>
<evidence type="ECO:0000313" key="2">
    <source>
        <dbReference type="EMBL" id="SFM81834.1"/>
    </source>
</evidence>
<gene>
    <name evidence="1" type="ORF">ATL45_7034</name>
    <name evidence="2" type="ORF">SAMN05421805_1011635</name>
</gene>